<dbReference type="GO" id="GO:0016020">
    <property type="term" value="C:membrane"/>
    <property type="evidence" value="ECO:0007669"/>
    <property type="project" value="UniProtKB-SubCell"/>
</dbReference>
<proteinExistence type="predicted"/>
<dbReference type="PANTHER" id="PTHR42948:SF1">
    <property type="entry name" value="TRANSPORTER"/>
    <property type="match status" value="1"/>
</dbReference>
<dbReference type="InterPro" id="IPR037272">
    <property type="entry name" value="SNS_sf"/>
</dbReference>
<feature type="transmembrane region" description="Helical" evidence="6">
    <location>
        <begin position="12"/>
        <end position="29"/>
    </location>
</feature>
<keyword evidence="5 6" id="KW-0472">Membrane</keyword>
<keyword evidence="4 6" id="KW-1133">Transmembrane helix</keyword>
<evidence type="ECO:0000313" key="7">
    <source>
        <dbReference type="EMBL" id="KXG44155.1"/>
    </source>
</evidence>
<feature type="transmembrane region" description="Helical" evidence="6">
    <location>
        <begin position="211"/>
        <end position="230"/>
    </location>
</feature>
<sequence length="263" mass="29120">MNHERGSFTSKIGFLLAAVGAAAGLGNIWKFPYMAGQYGGSAFLLVYLISVVILGIPLLLAEISLGKETRTGIVGAFEAFSKKKRWKGVGYLGVFTSIVVLGFYTMVGGWSIFYMFAAIKGDFTGLTPDQFGQYFGSFISQSFQPIIFQIIFLLLTVFIAVRGVEKGIEKSNKILMPLLTLLLVILMFRSLTLPGATKGLDFLFNFDLSKLTPLMILAALGQAFFSLSLGMGECLPMEVICLKKCQLRKQSYKLHFTIRFFHY</sequence>
<dbReference type="AlphaFoldDB" id="A0A135L562"/>
<evidence type="ECO:0000256" key="6">
    <source>
        <dbReference type="SAM" id="Phobius"/>
    </source>
</evidence>
<dbReference type="OrthoDB" id="9762833at2"/>
<evidence type="ECO:0000256" key="5">
    <source>
        <dbReference type="ARBA" id="ARBA00023136"/>
    </source>
</evidence>
<name>A0A135L562_9BACI</name>
<organism evidence="7 8">
    <name type="scientific">Tepidibacillus decaturensis</name>
    <dbReference type="NCBI Taxonomy" id="1413211"/>
    <lineage>
        <taxon>Bacteria</taxon>
        <taxon>Bacillati</taxon>
        <taxon>Bacillota</taxon>
        <taxon>Bacilli</taxon>
        <taxon>Bacillales</taxon>
        <taxon>Bacillaceae</taxon>
        <taxon>Tepidibacillus</taxon>
    </lineage>
</organism>
<protein>
    <recommendedName>
        <fullName evidence="9">Transporter</fullName>
    </recommendedName>
</protein>
<feature type="transmembrane region" description="Helical" evidence="6">
    <location>
        <begin position="91"/>
        <end position="119"/>
    </location>
</feature>
<feature type="transmembrane region" description="Helical" evidence="6">
    <location>
        <begin position="41"/>
        <end position="61"/>
    </location>
</feature>
<dbReference type="PRINTS" id="PR00176">
    <property type="entry name" value="NANEUSMPORT"/>
</dbReference>
<dbReference type="EMBL" id="LSKU01000001">
    <property type="protein sequence ID" value="KXG44155.1"/>
    <property type="molecule type" value="Genomic_DNA"/>
</dbReference>
<keyword evidence="2" id="KW-0813">Transport</keyword>
<keyword evidence="8" id="KW-1185">Reference proteome</keyword>
<accession>A0A135L562</accession>
<keyword evidence="3 6" id="KW-0812">Transmembrane</keyword>
<feature type="transmembrane region" description="Helical" evidence="6">
    <location>
        <begin position="139"/>
        <end position="161"/>
    </location>
</feature>
<comment type="caution">
    <text evidence="7">The sequence shown here is derived from an EMBL/GenBank/DDBJ whole genome shotgun (WGS) entry which is preliminary data.</text>
</comment>
<evidence type="ECO:0000256" key="1">
    <source>
        <dbReference type="ARBA" id="ARBA00004141"/>
    </source>
</evidence>
<comment type="subcellular location">
    <subcellularLocation>
        <location evidence="1">Membrane</location>
        <topology evidence="1">Multi-pass membrane protein</topology>
    </subcellularLocation>
</comment>
<evidence type="ECO:0000256" key="2">
    <source>
        <dbReference type="ARBA" id="ARBA00022448"/>
    </source>
</evidence>
<dbReference type="InterPro" id="IPR000175">
    <property type="entry name" value="Na/ntran_symport"/>
</dbReference>
<dbReference type="PROSITE" id="PS50267">
    <property type="entry name" value="NA_NEUROTRAN_SYMP_3"/>
    <property type="match status" value="1"/>
</dbReference>
<dbReference type="Pfam" id="PF00209">
    <property type="entry name" value="SNF"/>
    <property type="match status" value="2"/>
</dbReference>
<dbReference type="NCBIfam" id="NF037979">
    <property type="entry name" value="Na_transp"/>
    <property type="match status" value="1"/>
</dbReference>
<dbReference type="STRING" id="1413211.U473_09180"/>
<evidence type="ECO:0000256" key="4">
    <source>
        <dbReference type="ARBA" id="ARBA00022989"/>
    </source>
</evidence>
<feature type="transmembrane region" description="Helical" evidence="6">
    <location>
        <begin position="173"/>
        <end position="191"/>
    </location>
</feature>
<evidence type="ECO:0008006" key="9">
    <source>
        <dbReference type="Google" id="ProtNLM"/>
    </source>
</evidence>
<dbReference type="Proteomes" id="UP000070352">
    <property type="component" value="Unassembled WGS sequence"/>
</dbReference>
<evidence type="ECO:0000313" key="8">
    <source>
        <dbReference type="Proteomes" id="UP000070352"/>
    </source>
</evidence>
<gene>
    <name evidence="7" type="ORF">U473_09180</name>
</gene>
<dbReference type="PANTHER" id="PTHR42948">
    <property type="entry name" value="TRANSPORTER"/>
    <property type="match status" value="1"/>
</dbReference>
<dbReference type="SUPFAM" id="SSF161070">
    <property type="entry name" value="SNF-like"/>
    <property type="match status" value="1"/>
</dbReference>
<reference evidence="7 8" key="1">
    <citation type="submission" date="2016-02" db="EMBL/GenBank/DDBJ databases">
        <title>Draft Genome for Tepidibacillus decaturensis nov. sp. Strain Z9, an Anaerobic, Moderately Thermophilic and Heterotrophic Bacterium from Deep Subsurface of the Illinois Basin, USA.</title>
        <authorList>
            <person name="Dong Y."/>
            <person name="Chang J.Y."/>
            <person name="Sanford R."/>
            <person name="Fouke B.W."/>
        </authorList>
    </citation>
    <scope>NUCLEOTIDE SEQUENCE [LARGE SCALE GENOMIC DNA]</scope>
    <source>
        <strain evidence="7 8">Z9</strain>
    </source>
</reference>
<evidence type="ECO:0000256" key="3">
    <source>
        <dbReference type="ARBA" id="ARBA00022692"/>
    </source>
</evidence>